<feature type="compositionally biased region" description="Basic and acidic residues" evidence="3">
    <location>
        <begin position="385"/>
        <end position="395"/>
    </location>
</feature>
<organism evidence="4 5">
    <name type="scientific">Pandoraea vervacti</name>
    <dbReference type="NCBI Taxonomy" id="656178"/>
    <lineage>
        <taxon>Bacteria</taxon>
        <taxon>Pseudomonadati</taxon>
        <taxon>Pseudomonadota</taxon>
        <taxon>Betaproteobacteria</taxon>
        <taxon>Burkholderiales</taxon>
        <taxon>Burkholderiaceae</taxon>
        <taxon>Pandoraea</taxon>
    </lineage>
</organism>
<evidence type="ECO:0000256" key="2">
    <source>
        <dbReference type="ARBA" id="ARBA00022679"/>
    </source>
</evidence>
<gene>
    <name evidence="4" type="ORF">UC34_12540</name>
</gene>
<keyword evidence="1" id="KW-0328">Glycosyltransferase</keyword>
<evidence type="ECO:0000256" key="3">
    <source>
        <dbReference type="SAM" id="MobiDB-lite"/>
    </source>
</evidence>
<dbReference type="EMBL" id="CP010897">
    <property type="protein sequence ID" value="APD11274.1"/>
    <property type="molecule type" value="Genomic_DNA"/>
</dbReference>
<sequence>MSYWRAARRILCVRLDNMGDVLMTTPAMRALKQSGTDRHLTLLTSSSAARLAPYLNMVDDVWAYDAPWVKHAATSTSEADLSMIDKLRAGRFDAAVIFTVYSQSPLPAAMMCRLAGIPLRLAHCRENPYALLTERIVESEPHAGTRHEVVRQLALVQSVGALASDERLGFDVQRQDRHAISELLATAGNRRACGRWLVIHPGASAPSRRWPAERFAQAGAQLANDFDGIAVTGSHEEHALVAAVCARIGKKALPLAGALSLGKLAALIERADLLVANNTGPVHIAAAVGTPVVDLYALTNPQHRPWQVPHRVLNVDVPCRNCYRSECAVPGHPCLTGVSPDAVLAAARHLLSCAVPRETSPVAPLRTPAQGPRSPGPVSSATRNVHPDPLKEPMICRRLHHR</sequence>
<dbReference type="InterPro" id="IPR002201">
    <property type="entry name" value="Glyco_trans_9"/>
</dbReference>
<dbReference type="Gene3D" id="3.40.50.2000">
    <property type="entry name" value="Glycogen Phosphorylase B"/>
    <property type="match status" value="2"/>
</dbReference>
<evidence type="ECO:0000313" key="4">
    <source>
        <dbReference type="EMBL" id="APD11274.1"/>
    </source>
</evidence>
<dbReference type="Proteomes" id="UP000035085">
    <property type="component" value="Chromosome"/>
</dbReference>
<name>A0ABM6FR21_9BURK</name>
<protein>
    <submittedName>
        <fullName evidence="4">Glycosyl transferase</fullName>
    </submittedName>
</protein>
<evidence type="ECO:0000256" key="1">
    <source>
        <dbReference type="ARBA" id="ARBA00022676"/>
    </source>
</evidence>
<feature type="region of interest" description="Disordered" evidence="3">
    <location>
        <begin position="361"/>
        <end position="402"/>
    </location>
</feature>
<dbReference type="PANTHER" id="PTHR30160">
    <property type="entry name" value="TETRAACYLDISACCHARIDE 4'-KINASE-RELATED"/>
    <property type="match status" value="1"/>
</dbReference>
<evidence type="ECO:0000313" key="5">
    <source>
        <dbReference type="Proteomes" id="UP000035085"/>
    </source>
</evidence>
<dbReference type="GO" id="GO:0016740">
    <property type="term" value="F:transferase activity"/>
    <property type="evidence" value="ECO:0007669"/>
    <property type="project" value="UniProtKB-KW"/>
</dbReference>
<proteinExistence type="predicted"/>
<dbReference type="InterPro" id="IPR051199">
    <property type="entry name" value="LPS_LOS_Heptosyltrfase"/>
</dbReference>
<accession>A0ABM6FR21</accession>
<dbReference type="SUPFAM" id="SSF53756">
    <property type="entry name" value="UDP-Glycosyltransferase/glycogen phosphorylase"/>
    <property type="match status" value="1"/>
</dbReference>
<keyword evidence="2 4" id="KW-0808">Transferase</keyword>
<keyword evidence="5" id="KW-1185">Reference proteome</keyword>
<dbReference type="Pfam" id="PF01075">
    <property type="entry name" value="Glyco_transf_9"/>
    <property type="match status" value="1"/>
</dbReference>
<reference evidence="5" key="1">
    <citation type="submission" date="2015-02" db="EMBL/GenBank/DDBJ databases">
        <title>Complete Genome Sequencing of Pandoraea vervacti NS15 sp. nov.</title>
        <authorList>
            <person name="Chan K.-G."/>
        </authorList>
    </citation>
    <scope>NUCLEOTIDE SEQUENCE [LARGE SCALE GENOMIC DNA]</scope>
    <source>
        <strain evidence="5">NS15</strain>
    </source>
</reference>
<dbReference type="PANTHER" id="PTHR30160:SF1">
    <property type="entry name" value="LIPOPOLYSACCHARIDE 1,2-N-ACETYLGLUCOSAMINETRANSFERASE-RELATED"/>
    <property type="match status" value="1"/>
</dbReference>
<dbReference type="CDD" id="cd03789">
    <property type="entry name" value="GT9_LPS_heptosyltransferase"/>
    <property type="match status" value="1"/>
</dbReference>